<keyword evidence="4 8" id="KW-0812">Transmembrane</keyword>
<dbReference type="GO" id="GO:0046872">
    <property type="term" value="F:metal ion binding"/>
    <property type="evidence" value="ECO:0007669"/>
    <property type="project" value="UniProtKB-KW"/>
</dbReference>
<evidence type="ECO:0000256" key="8">
    <source>
        <dbReference type="SAM" id="Phobius"/>
    </source>
</evidence>
<feature type="transmembrane region" description="Helical" evidence="8">
    <location>
        <begin position="76"/>
        <end position="94"/>
    </location>
</feature>
<dbReference type="Proteomes" id="UP001199296">
    <property type="component" value="Unassembled WGS sequence"/>
</dbReference>
<dbReference type="EMBL" id="JAJFAT010000002">
    <property type="protein sequence ID" value="MCC3144121.1"/>
    <property type="molecule type" value="Genomic_DNA"/>
</dbReference>
<feature type="transmembrane region" description="Helical" evidence="8">
    <location>
        <begin position="126"/>
        <end position="147"/>
    </location>
</feature>
<dbReference type="InterPro" id="IPR004254">
    <property type="entry name" value="AdipoR/HlyIII-related"/>
</dbReference>
<dbReference type="NCBIfam" id="TIGR01065">
    <property type="entry name" value="hlyIII"/>
    <property type="match status" value="1"/>
</dbReference>
<accession>A0AAW4WZZ4</accession>
<feature type="binding site" evidence="7">
    <location>
        <position position="58"/>
    </location>
    <ligand>
        <name>Zn(2+)</name>
        <dbReference type="ChEBI" id="CHEBI:29105"/>
    </ligand>
</feature>
<comment type="similarity">
    <text evidence="2">Belongs to the UPF0073 (Hly-III) family.</text>
</comment>
<dbReference type="PANTHER" id="PTHR20855:SF3">
    <property type="entry name" value="LD03007P"/>
    <property type="match status" value="1"/>
</dbReference>
<evidence type="ECO:0000256" key="3">
    <source>
        <dbReference type="ARBA" id="ARBA00022475"/>
    </source>
</evidence>
<organism evidence="9 10">
    <name type="scientific">Halanaerobium polyolivorans</name>
    <dbReference type="NCBI Taxonomy" id="2886943"/>
    <lineage>
        <taxon>Bacteria</taxon>
        <taxon>Bacillati</taxon>
        <taxon>Bacillota</taxon>
        <taxon>Clostridia</taxon>
        <taxon>Halanaerobiales</taxon>
        <taxon>Halanaerobiaceae</taxon>
        <taxon>Halanaerobium</taxon>
    </lineage>
</organism>
<feature type="transmembrane region" description="Helical" evidence="8">
    <location>
        <begin position="153"/>
        <end position="174"/>
    </location>
</feature>
<feature type="transmembrane region" description="Helical" evidence="8">
    <location>
        <begin position="37"/>
        <end position="56"/>
    </location>
</feature>
<protein>
    <submittedName>
        <fullName evidence="9">Hemolysin III family protein</fullName>
    </submittedName>
</protein>
<dbReference type="RefSeq" id="WP_229343660.1">
    <property type="nucleotide sequence ID" value="NZ_JAJFAT010000002.1"/>
</dbReference>
<feature type="transmembrane region" description="Helical" evidence="8">
    <location>
        <begin position="186"/>
        <end position="208"/>
    </location>
</feature>
<dbReference type="AlphaFoldDB" id="A0AAW4WZZ4"/>
<evidence type="ECO:0000256" key="1">
    <source>
        <dbReference type="ARBA" id="ARBA00004651"/>
    </source>
</evidence>
<proteinExistence type="inferred from homology"/>
<dbReference type="InterPro" id="IPR005744">
    <property type="entry name" value="Hy-lIII"/>
</dbReference>
<sequence>MKKEERVSFYSHFAGFILALLGLILLIYRALNDPGRIVVAAVYGVSVVFLFLASSLYHAFKKEEDERSIWRKLDHFAIFVMIAGSYTPVAYLYLDGWLRWTIISIQWGLVIGGFFLKFLYFKTPRILYTVIYILMGWVGVFALHRLFAAMPSSLFVLMFAGGLSFTAGAVFYLVKKPNKNPAFGFHEIFHFFILAGGLFHYLMVFFALG</sequence>
<feature type="binding site" evidence="7">
    <location>
        <position position="190"/>
    </location>
    <ligand>
        <name>Zn(2+)</name>
        <dbReference type="ChEBI" id="CHEBI:29105"/>
    </ligand>
</feature>
<evidence type="ECO:0000256" key="6">
    <source>
        <dbReference type="ARBA" id="ARBA00023136"/>
    </source>
</evidence>
<keyword evidence="3" id="KW-1003">Cell membrane</keyword>
<feature type="transmembrane region" description="Helical" evidence="8">
    <location>
        <begin position="12"/>
        <end position="31"/>
    </location>
</feature>
<dbReference type="GO" id="GO:0005886">
    <property type="term" value="C:plasma membrane"/>
    <property type="evidence" value="ECO:0007669"/>
    <property type="project" value="UniProtKB-SubCell"/>
</dbReference>
<dbReference type="PANTHER" id="PTHR20855">
    <property type="entry name" value="ADIPOR/PROGESTIN RECEPTOR-RELATED"/>
    <property type="match status" value="1"/>
</dbReference>
<keyword evidence="7" id="KW-0862">Zinc</keyword>
<dbReference type="Pfam" id="PF03006">
    <property type="entry name" value="HlyIII"/>
    <property type="match status" value="1"/>
</dbReference>
<reference evidence="9 10" key="1">
    <citation type="submission" date="2021-10" db="EMBL/GenBank/DDBJ databases">
        <authorList>
            <person name="Grouzdev D.S."/>
            <person name="Pantiukh K.S."/>
            <person name="Krutkina M.S."/>
        </authorList>
    </citation>
    <scope>NUCLEOTIDE SEQUENCE [LARGE SCALE GENOMIC DNA]</scope>
    <source>
        <strain evidence="9 10">Z-7514</strain>
    </source>
</reference>
<comment type="subcellular location">
    <subcellularLocation>
        <location evidence="1">Cell membrane</location>
        <topology evidence="1">Multi-pass membrane protein</topology>
    </subcellularLocation>
</comment>
<gene>
    <name evidence="9" type="ORF">LJ207_02160</name>
</gene>
<evidence type="ECO:0000313" key="10">
    <source>
        <dbReference type="Proteomes" id="UP001199296"/>
    </source>
</evidence>
<keyword evidence="6 8" id="KW-0472">Membrane</keyword>
<dbReference type="GO" id="GO:0140911">
    <property type="term" value="F:pore-forming activity"/>
    <property type="evidence" value="ECO:0007669"/>
    <property type="project" value="InterPro"/>
</dbReference>
<keyword evidence="5 8" id="KW-1133">Transmembrane helix</keyword>
<evidence type="ECO:0000256" key="2">
    <source>
        <dbReference type="ARBA" id="ARBA00008488"/>
    </source>
</evidence>
<keyword evidence="10" id="KW-1185">Reference proteome</keyword>
<feature type="transmembrane region" description="Helical" evidence="8">
    <location>
        <begin position="100"/>
        <end position="119"/>
    </location>
</feature>
<evidence type="ECO:0000256" key="7">
    <source>
        <dbReference type="PIRSR" id="PIRSR604254-1"/>
    </source>
</evidence>
<name>A0AAW4WZZ4_9FIRM</name>
<comment type="caution">
    <text evidence="9">The sequence shown here is derived from an EMBL/GenBank/DDBJ whole genome shotgun (WGS) entry which is preliminary data.</text>
</comment>
<evidence type="ECO:0000313" key="9">
    <source>
        <dbReference type="EMBL" id="MCC3144121.1"/>
    </source>
</evidence>
<evidence type="ECO:0000256" key="5">
    <source>
        <dbReference type="ARBA" id="ARBA00022989"/>
    </source>
</evidence>
<evidence type="ECO:0000256" key="4">
    <source>
        <dbReference type="ARBA" id="ARBA00022692"/>
    </source>
</evidence>
<keyword evidence="7" id="KW-0479">Metal-binding</keyword>
<feature type="binding site" evidence="7">
    <location>
        <position position="186"/>
    </location>
    <ligand>
        <name>Zn(2+)</name>
        <dbReference type="ChEBI" id="CHEBI:29105"/>
    </ligand>
</feature>